<gene>
    <name evidence="1" type="ORF">PACLA_8A040251</name>
</gene>
<dbReference type="Pfam" id="PF17921">
    <property type="entry name" value="Integrase_H2C2"/>
    <property type="match status" value="1"/>
</dbReference>
<proteinExistence type="predicted"/>
<dbReference type="InterPro" id="IPR050951">
    <property type="entry name" value="Retrovirus_Pol_polyprotein"/>
</dbReference>
<dbReference type="OrthoDB" id="2286242at2759"/>
<dbReference type="Proteomes" id="UP001152795">
    <property type="component" value="Unassembled WGS sequence"/>
</dbReference>
<comment type="caution">
    <text evidence="1">The sequence shown here is derived from an EMBL/GenBank/DDBJ whole genome shotgun (WGS) entry which is preliminary data.</text>
</comment>
<dbReference type="InterPro" id="IPR041588">
    <property type="entry name" value="Integrase_H2C2"/>
</dbReference>
<protein>
    <submittedName>
        <fullName evidence="1">Uncharacterized protein</fullName>
    </submittedName>
</protein>
<dbReference type="Gene3D" id="1.10.340.70">
    <property type="match status" value="1"/>
</dbReference>
<evidence type="ECO:0000313" key="2">
    <source>
        <dbReference type="Proteomes" id="UP001152795"/>
    </source>
</evidence>
<reference evidence="1" key="1">
    <citation type="submission" date="2020-04" db="EMBL/GenBank/DDBJ databases">
        <authorList>
            <person name="Alioto T."/>
            <person name="Alioto T."/>
            <person name="Gomez Garrido J."/>
        </authorList>
    </citation>
    <scope>NUCLEOTIDE SEQUENCE</scope>
    <source>
        <strain evidence="1">A484AB</strain>
    </source>
</reference>
<keyword evidence="2" id="KW-1185">Reference proteome</keyword>
<name>A0A6S7JL46_PARCT</name>
<dbReference type="PANTHER" id="PTHR37984">
    <property type="entry name" value="PROTEIN CBG26694"/>
    <property type="match status" value="1"/>
</dbReference>
<sequence>MRIYHVPVKSLRKCAKKPFDILFHRRLSKCFEWTKKVLPEDLKEYWNHKLELSEIQGIILKDQRMLIPLALRRKILDKLHQGHQGIEKTKQRARQSVFWPRINKDIEDFVSKCSHCQELRNANPACSSTVPMASCRNGYISLAGQGLPIGGGLLQSILGSGQTQKYEG</sequence>
<dbReference type="AlphaFoldDB" id="A0A6S7JL46"/>
<organism evidence="1 2">
    <name type="scientific">Paramuricea clavata</name>
    <name type="common">Red gorgonian</name>
    <name type="synonym">Violescent sea-whip</name>
    <dbReference type="NCBI Taxonomy" id="317549"/>
    <lineage>
        <taxon>Eukaryota</taxon>
        <taxon>Metazoa</taxon>
        <taxon>Cnidaria</taxon>
        <taxon>Anthozoa</taxon>
        <taxon>Octocorallia</taxon>
        <taxon>Malacalcyonacea</taxon>
        <taxon>Plexauridae</taxon>
        <taxon>Paramuricea</taxon>
    </lineage>
</organism>
<dbReference type="EMBL" id="CACRXK020007283">
    <property type="protein sequence ID" value="CAB4011838.1"/>
    <property type="molecule type" value="Genomic_DNA"/>
</dbReference>
<evidence type="ECO:0000313" key="1">
    <source>
        <dbReference type="EMBL" id="CAB4011838.1"/>
    </source>
</evidence>
<dbReference type="FunFam" id="1.10.340.70:FF:000003">
    <property type="entry name" value="Protein CBG25708"/>
    <property type="match status" value="1"/>
</dbReference>
<dbReference type="PANTHER" id="PTHR37984:SF7">
    <property type="entry name" value="INTEGRASE CATALYTIC DOMAIN-CONTAINING PROTEIN"/>
    <property type="match status" value="1"/>
</dbReference>
<accession>A0A6S7JL46</accession>